<dbReference type="InterPro" id="IPR004710">
    <property type="entry name" value="Bilac:Na_transpt"/>
</dbReference>
<feature type="transmembrane region" description="Helical" evidence="6">
    <location>
        <begin position="365"/>
        <end position="384"/>
    </location>
</feature>
<evidence type="ECO:0000256" key="4">
    <source>
        <dbReference type="ARBA" id="ARBA00022989"/>
    </source>
</evidence>
<evidence type="ECO:0000256" key="5">
    <source>
        <dbReference type="ARBA" id="ARBA00023136"/>
    </source>
</evidence>
<dbReference type="Gene3D" id="1.20.1530.20">
    <property type="match status" value="1"/>
</dbReference>
<dbReference type="PANTHER" id="PTHR10361">
    <property type="entry name" value="SODIUM-BILE ACID COTRANSPORTER"/>
    <property type="match status" value="1"/>
</dbReference>
<feature type="transmembrane region" description="Helical" evidence="6">
    <location>
        <begin position="301"/>
        <end position="321"/>
    </location>
</feature>
<dbReference type="PANTHER" id="PTHR10361:SF30">
    <property type="entry name" value="SODIUM_METABOLITE COTRANSPORTER BASS6, CHLOROPLASTIC-RELATED"/>
    <property type="match status" value="1"/>
</dbReference>
<evidence type="ECO:0000256" key="7">
    <source>
        <dbReference type="SAM" id="SignalP"/>
    </source>
</evidence>
<sequence>MKTAIYLAVAAACACSASAFVAPSQGMVSRPLVRQAVSVKPAETSPQMILGLKKWSSPAKLQKNVLDMSSAAAEPEPSALKKLSSNFVNMFPVWTALSASLALVKPELFTWFTTGYFTAALGLLMLCMGITLSPKDFADVAAQPVPVGLGFLFCYGMMPLLALGLGKGFSLSPELLAGLVLVGSVNGGQASNLCTYIAKGNVALSVTMTTATTIGAIFMTPLLSKYLLGTIVPIDALGIAKSTIQVVLAPIVGGMLLNKYANKAVTTFLPLSPVIGVISTILLVSSAVAQCAQPILDAGLGLQWPIIALHVLGGLVGYFVPKALQFDEVTARTMAIETSMKSSAFGFLLAKLHFAQYAARVPSAVSVVWMAVTGATMAVIWRFIPVKDEK</sequence>
<dbReference type="PROSITE" id="PS51257">
    <property type="entry name" value="PROKAR_LIPOPROTEIN"/>
    <property type="match status" value="1"/>
</dbReference>
<accession>A0A6S9H6A7</accession>
<gene>
    <name evidence="8" type="ORF">HAKA00212_LOCUS13385</name>
</gene>
<evidence type="ECO:0008006" key="9">
    <source>
        <dbReference type="Google" id="ProtNLM"/>
    </source>
</evidence>
<feature type="signal peptide" evidence="7">
    <location>
        <begin position="1"/>
        <end position="19"/>
    </location>
</feature>
<evidence type="ECO:0000256" key="3">
    <source>
        <dbReference type="ARBA" id="ARBA00022692"/>
    </source>
</evidence>
<dbReference type="Pfam" id="PF01758">
    <property type="entry name" value="SBF"/>
    <property type="match status" value="1"/>
</dbReference>
<comment type="subcellular location">
    <subcellularLocation>
        <location evidence="1">Membrane</location>
        <topology evidence="1">Multi-pass membrane protein</topology>
    </subcellularLocation>
</comment>
<evidence type="ECO:0000256" key="6">
    <source>
        <dbReference type="SAM" id="Phobius"/>
    </source>
</evidence>
<name>A0A6S9H6A7_HETAK</name>
<protein>
    <recommendedName>
        <fullName evidence="9">Bile acid:sodium symporter</fullName>
    </recommendedName>
</protein>
<keyword evidence="5 6" id="KW-0472">Membrane</keyword>
<feature type="transmembrane region" description="Helical" evidence="6">
    <location>
        <begin position="111"/>
        <end position="133"/>
    </location>
</feature>
<keyword evidence="7" id="KW-0732">Signal</keyword>
<organism evidence="8">
    <name type="scientific">Heterosigma akashiwo</name>
    <name type="common">Chromophytic alga</name>
    <name type="synonym">Heterosigma carterae</name>
    <dbReference type="NCBI Taxonomy" id="2829"/>
    <lineage>
        <taxon>Eukaryota</taxon>
        <taxon>Sar</taxon>
        <taxon>Stramenopiles</taxon>
        <taxon>Ochrophyta</taxon>
        <taxon>Raphidophyceae</taxon>
        <taxon>Chattonellales</taxon>
        <taxon>Chattonellaceae</taxon>
        <taxon>Heterosigma</taxon>
    </lineage>
</organism>
<keyword evidence="4 6" id="KW-1133">Transmembrane helix</keyword>
<feature type="transmembrane region" description="Helical" evidence="6">
    <location>
        <begin position="269"/>
        <end position="289"/>
    </location>
</feature>
<dbReference type="InterPro" id="IPR002657">
    <property type="entry name" value="BilAc:Na_symport/Acr3"/>
</dbReference>
<feature type="transmembrane region" description="Helical" evidence="6">
    <location>
        <begin position="202"/>
        <end position="224"/>
    </location>
</feature>
<reference evidence="8" key="1">
    <citation type="submission" date="2021-01" db="EMBL/GenBank/DDBJ databases">
        <authorList>
            <person name="Corre E."/>
            <person name="Pelletier E."/>
            <person name="Niang G."/>
            <person name="Scheremetjew M."/>
            <person name="Finn R."/>
            <person name="Kale V."/>
            <person name="Holt S."/>
            <person name="Cochrane G."/>
            <person name="Meng A."/>
            <person name="Brown T."/>
            <person name="Cohen L."/>
        </authorList>
    </citation>
    <scope>NUCLEOTIDE SEQUENCE</scope>
    <source>
        <strain evidence="8">CCMP3107</strain>
    </source>
</reference>
<proteinExistence type="inferred from homology"/>
<dbReference type="GO" id="GO:0016020">
    <property type="term" value="C:membrane"/>
    <property type="evidence" value="ECO:0007669"/>
    <property type="project" value="UniProtKB-SubCell"/>
</dbReference>
<feature type="transmembrane region" description="Helical" evidence="6">
    <location>
        <begin position="145"/>
        <end position="165"/>
    </location>
</feature>
<evidence type="ECO:0000313" key="8">
    <source>
        <dbReference type="EMBL" id="CAE0634645.1"/>
    </source>
</evidence>
<feature type="transmembrane region" description="Helical" evidence="6">
    <location>
        <begin position="236"/>
        <end position="257"/>
    </location>
</feature>
<evidence type="ECO:0000256" key="2">
    <source>
        <dbReference type="ARBA" id="ARBA00006528"/>
    </source>
</evidence>
<comment type="similarity">
    <text evidence="2">Belongs to the bile acid:sodium symporter (BASS) (TC 2.A.28) family.</text>
</comment>
<dbReference type="InterPro" id="IPR038770">
    <property type="entry name" value="Na+/solute_symporter_sf"/>
</dbReference>
<keyword evidence="3 6" id="KW-0812">Transmembrane</keyword>
<dbReference type="AlphaFoldDB" id="A0A6S9H6A7"/>
<evidence type="ECO:0000256" key="1">
    <source>
        <dbReference type="ARBA" id="ARBA00004141"/>
    </source>
</evidence>
<dbReference type="EMBL" id="HBIU01029039">
    <property type="protein sequence ID" value="CAE0634645.1"/>
    <property type="molecule type" value="Transcribed_RNA"/>
</dbReference>
<feature type="chain" id="PRO_5030159581" description="Bile acid:sodium symporter" evidence="7">
    <location>
        <begin position="20"/>
        <end position="390"/>
    </location>
</feature>